<dbReference type="OrthoDB" id="7464126at2759"/>
<dbReference type="KEGG" id="egl:EGR_07783"/>
<dbReference type="EMBL" id="APAU02000086">
    <property type="protein sequence ID" value="EUB57390.1"/>
    <property type="molecule type" value="Genomic_DNA"/>
</dbReference>
<dbReference type="CTD" id="36343498"/>
<dbReference type="AlphaFoldDB" id="W6U896"/>
<dbReference type="RefSeq" id="XP_024348586.1">
    <property type="nucleotide sequence ID" value="XM_024497032.1"/>
</dbReference>
<protein>
    <submittedName>
        <fullName evidence="1">Uncharacterized protein</fullName>
    </submittedName>
</protein>
<comment type="caution">
    <text evidence="1">The sequence shown here is derived from an EMBL/GenBank/DDBJ whole genome shotgun (WGS) entry which is preliminary data.</text>
</comment>
<organism evidence="1 2">
    <name type="scientific">Echinococcus granulosus</name>
    <name type="common">Hydatid tapeworm</name>
    <dbReference type="NCBI Taxonomy" id="6210"/>
    <lineage>
        <taxon>Eukaryota</taxon>
        <taxon>Metazoa</taxon>
        <taxon>Spiralia</taxon>
        <taxon>Lophotrochozoa</taxon>
        <taxon>Platyhelminthes</taxon>
        <taxon>Cestoda</taxon>
        <taxon>Eucestoda</taxon>
        <taxon>Cyclophyllidea</taxon>
        <taxon>Taeniidae</taxon>
        <taxon>Echinococcus</taxon>
        <taxon>Echinococcus granulosus group</taxon>
    </lineage>
</organism>
<dbReference type="InterPro" id="IPR036770">
    <property type="entry name" value="Ankyrin_rpt-contain_sf"/>
</dbReference>
<name>W6U896_ECHGR</name>
<accession>W6U896</accession>
<proteinExistence type="predicted"/>
<dbReference type="SUPFAM" id="SSF48403">
    <property type="entry name" value="Ankyrin repeat"/>
    <property type="match status" value="1"/>
</dbReference>
<gene>
    <name evidence="1" type="ORF">EGR_07783</name>
</gene>
<keyword evidence="2" id="KW-1185">Reference proteome</keyword>
<reference evidence="1 2" key="1">
    <citation type="journal article" date="2013" name="Nat. Genet.">
        <title>The genome of the hydatid tapeworm Echinococcus granulosus.</title>
        <authorList>
            <person name="Zheng H."/>
            <person name="Zhang W."/>
            <person name="Zhang L."/>
            <person name="Zhang Z."/>
            <person name="Li J."/>
            <person name="Lu G."/>
            <person name="Zhu Y."/>
            <person name="Wang Y."/>
            <person name="Huang Y."/>
            <person name="Liu J."/>
            <person name="Kang H."/>
            <person name="Chen J."/>
            <person name="Wang L."/>
            <person name="Chen A."/>
            <person name="Yu S."/>
            <person name="Gao Z."/>
            <person name="Jin L."/>
            <person name="Gu W."/>
            <person name="Wang Z."/>
            <person name="Zhao L."/>
            <person name="Shi B."/>
            <person name="Wen H."/>
            <person name="Lin R."/>
            <person name="Jones M.K."/>
            <person name="Brejova B."/>
            <person name="Vinar T."/>
            <person name="Zhao G."/>
            <person name="McManus D.P."/>
            <person name="Chen Z."/>
            <person name="Zhou Y."/>
            <person name="Wang S."/>
        </authorList>
    </citation>
    <scope>NUCLEOTIDE SEQUENCE [LARGE SCALE GENOMIC DNA]</scope>
</reference>
<sequence length="91" mass="9861">MNHPEMRENGELPLLKAATCGPDRAMYVIRNHGMSVTATSAEDNMTLHWVAGIPNTNYLVRYLILSGASTTPEVNIHVESDLTLASHTVGG</sequence>
<dbReference type="GeneID" id="36343498"/>
<evidence type="ECO:0000313" key="1">
    <source>
        <dbReference type="EMBL" id="EUB57390.1"/>
    </source>
</evidence>
<evidence type="ECO:0000313" key="2">
    <source>
        <dbReference type="Proteomes" id="UP000019149"/>
    </source>
</evidence>
<dbReference type="Proteomes" id="UP000019149">
    <property type="component" value="Unassembled WGS sequence"/>
</dbReference>